<evidence type="ECO:0000313" key="3">
    <source>
        <dbReference type="Proteomes" id="UP000006753"/>
    </source>
</evidence>
<evidence type="ECO:0000256" key="1">
    <source>
        <dbReference type="SAM" id="MobiDB-lite"/>
    </source>
</evidence>
<sequence>MPPRRRSSRLRGSSAVPGKTPATGAHSNLESVTSSPSAPRTPATAGRVVPPLSEMHPSKVQQSTTQEPDSGLRLGFTDIAATNNNNQPSGVHQQTPSKIGITSPSFDFKFARPGPLLGPEAQRMMDDLREEALRIKAKLAAEREEEKRKDEDAGGVGGRKIAQPKGKVGRFSDVHMAEFKKMDSIAGHPSSFRAQPGRFTPVTNSLKRTQSKAKLDEREDAHKNERVVVEKSDRLENTAPAKRARKHVSEDASSARPVSRHENKTLPSTPTVTRSHSNMPSAATTPTKASLARAASTKMTQIPSLTRSSSKPNLTSTPRGMTKSATSNTLSSIPQPESQSALQSPGKFDRVKSMFGYGGGVSAKKPMSKPSAIPSLSRSPSKPNLDKVLPSIPVTPGATAGSKVVVKHVDFTPDTVKKNSATVQNSPSPMKSGIPRSTSKINFGPRSPVKTLTSEKVDATKVEYPSIAGLSNFGESSEKVEYPSLTGVRPLPEPPRQAPPPPLVPGSFSFRSDHTIKFGVSPKGFGSSPGQASVRQVRQSVLPNKIPGSFPRGNKENKAPLLPTVPHGMANKKRRRVESDDEHKEEDERSPKKSKTAAAEGHMLLAPNLQATPIPQASSPVKKRAVLSLSRLNMLSRPKNRNLFVTRFAEADAMGGGALSAVSRCSGPSSDSADQQTTWHASLSHCTTPPTPTLDLYTTMDTSATSQEVQAPPLEPNQDPAPPSKNPAFICSICWQRQPRGSKPRLLGIELDEIPMCGVCEVETAGETTDRVLERGLETVTKSDGGLSRTRLDLLSGVGDEKRNDERLPLGSSARGLRRFRGAFRTEESLNSCPGYRSKRNVSVSMSEFRTAEDLKPLLEDAAEMGMAQDGSIDHSYYYSDTELSSVASLPSPRTFQEEDTAAIVYVSITDPVGEPAFKPSETKPLPRWMHLLPNNVHRERERKANPAEARVRRNSHEQAPMGTYYSSDGFDERDLDAIPSGSEDQKPPRKRQKQGPTRIDLPTVAIPGPKSRASISFDMTSIEGNLCGDKVSRTARRSHTVESDYMTAPESAAGSQRSRAPTPFPRTPHPSVSRPPIRRNDTSSYFSHRASIDTQENSIDDSSCLLPPLVSPQPSLESARSSQSSASVSTNDPNLYFQLPSQSSEYIERYQPKQPLAAKFEKYVAAEPEPILEKIKRQRPAGDLGVDPADESNGKLKSDVKGKVRALGLADGEDGLTSPSRLDLNRELKNLFRGV</sequence>
<organism evidence="2 3">
    <name type="scientific">Marssonina brunnea f. sp. multigermtubi (strain MB_m1)</name>
    <name type="common">Marssonina leaf spot fungus</name>
    <dbReference type="NCBI Taxonomy" id="1072389"/>
    <lineage>
        <taxon>Eukaryota</taxon>
        <taxon>Fungi</taxon>
        <taxon>Dikarya</taxon>
        <taxon>Ascomycota</taxon>
        <taxon>Pezizomycotina</taxon>
        <taxon>Leotiomycetes</taxon>
        <taxon>Helotiales</taxon>
        <taxon>Drepanopezizaceae</taxon>
        <taxon>Drepanopeziza</taxon>
    </lineage>
</organism>
<feature type="region of interest" description="Disordered" evidence="1">
    <location>
        <begin position="1"/>
        <end position="75"/>
    </location>
</feature>
<dbReference type="eggNOG" id="ENOG502T00Q">
    <property type="taxonomic scope" value="Eukaryota"/>
</dbReference>
<feature type="compositionally biased region" description="Polar residues" evidence="1">
    <location>
        <begin position="25"/>
        <end position="38"/>
    </location>
</feature>
<feature type="compositionally biased region" description="Polar residues" evidence="1">
    <location>
        <begin position="297"/>
        <end position="343"/>
    </location>
</feature>
<protein>
    <submittedName>
        <fullName evidence="2">Uncharacterized protein</fullName>
    </submittedName>
</protein>
<feature type="region of interest" description="Disordered" evidence="1">
    <location>
        <begin position="703"/>
        <end position="723"/>
    </location>
</feature>
<dbReference type="InParanoid" id="K1W7K9"/>
<feature type="region of interest" description="Disordered" evidence="1">
    <location>
        <begin position="142"/>
        <end position="164"/>
    </location>
</feature>
<feature type="compositionally biased region" description="Polar residues" evidence="1">
    <location>
        <begin position="418"/>
        <end position="441"/>
    </location>
</feature>
<feature type="compositionally biased region" description="Basic and acidic residues" evidence="1">
    <location>
        <begin position="213"/>
        <end position="236"/>
    </location>
</feature>
<feature type="region of interest" description="Disordered" evidence="1">
    <location>
        <begin position="418"/>
        <end position="449"/>
    </location>
</feature>
<feature type="compositionally biased region" description="Polar residues" evidence="1">
    <location>
        <begin position="265"/>
        <end position="288"/>
    </location>
</feature>
<feature type="compositionally biased region" description="Polar residues" evidence="1">
    <location>
        <begin position="59"/>
        <end position="68"/>
    </location>
</feature>
<dbReference type="OrthoDB" id="5204833at2759"/>
<dbReference type="KEGG" id="mbe:MBM_08837"/>
<feature type="compositionally biased region" description="Pro residues" evidence="1">
    <location>
        <begin position="491"/>
        <end position="504"/>
    </location>
</feature>
<feature type="region of interest" description="Disordered" evidence="1">
    <location>
        <begin position="1031"/>
        <end position="1083"/>
    </location>
</feature>
<keyword evidence="3" id="KW-1185">Reference proteome</keyword>
<feature type="compositionally biased region" description="Basic and acidic residues" evidence="1">
    <location>
        <begin position="577"/>
        <end position="591"/>
    </location>
</feature>
<accession>K1W7K9</accession>
<feature type="compositionally biased region" description="Low complexity" evidence="1">
    <location>
        <begin position="1103"/>
        <end position="1130"/>
    </location>
</feature>
<dbReference type="HOGENOM" id="CLU_267167_0_0_1"/>
<feature type="region of interest" description="Disordered" evidence="1">
    <location>
        <begin position="187"/>
        <end position="387"/>
    </location>
</feature>
<feature type="region of interest" description="Disordered" evidence="1">
    <location>
        <begin position="1097"/>
        <end position="1135"/>
    </location>
</feature>
<reference evidence="2 3" key="1">
    <citation type="journal article" date="2012" name="BMC Genomics">
        <title>Sequencing the genome of Marssonina brunnea reveals fungus-poplar co-evolution.</title>
        <authorList>
            <person name="Zhu S."/>
            <person name="Cao Y.-Z."/>
            <person name="Jiang C."/>
            <person name="Tan B.-Y."/>
            <person name="Wang Z."/>
            <person name="Feng S."/>
            <person name="Zhang L."/>
            <person name="Su X.-H."/>
            <person name="Brejova B."/>
            <person name="Vinar T."/>
            <person name="Xu M."/>
            <person name="Wang M.-X."/>
            <person name="Zhang S.-G."/>
            <person name="Huang M.-R."/>
            <person name="Wu R."/>
            <person name="Zhou Y."/>
        </authorList>
    </citation>
    <scope>NUCLEOTIDE SEQUENCE [LARGE SCALE GENOMIC DNA]</scope>
    <source>
        <strain evidence="2 3">MB_m1</strain>
    </source>
</reference>
<evidence type="ECO:0000313" key="2">
    <source>
        <dbReference type="EMBL" id="EKD13075.1"/>
    </source>
</evidence>
<name>K1W7K9_MARBU</name>
<dbReference type="AlphaFoldDB" id="K1W7K9"/>
<feature type="compositionally biased region" description="Basic and acidic residues" evidence="1">
    <location>
        <begin position="937"/>
        <end position="957"/>
    </location>
</feature>
<feature type="region of interest" description="Disordered" evidence="1">
    <location>
        <begin position="1178"/>
        <end position="1199"/>
    </location>
</feature>
<feature type="compositionally biased region" description="Pro residues" evidence="1">
    <location>
        <begin position="713"/>
        <end position="723"/>
    </location>
</feature>
<feature type="compositionally biased region" description="Basic and acidic residues" evidence="1">
    <location>
        <begin position="142"/>
        <end position="152"/>
    </location>
</feature>
<feature type="region of interest" description="Disordered" evidence="1">
    <location>
        <begin position="475"/>
        <end position="510"/>
    </location>
</feature>
<dbReference type="EMBL" id="JH921452">
    <property type="protein sequence ID" value="EKD13075.1"/>
    <property type="molecule type" value="Genomic_DNA"/>
</dbReference>
<feature type="region of interest" description="Disordered" evidence="1">
    <location>
        <begin position="543"/>
        <end position="598"/>
    </location>
</feature>
<feature type="region of interest" description="Disordered" evidence="1">
    <location>
        <begin position="934"/>
        <end position="1018"/>
    </location>
</feature>
<dbReference type="Proteomes" id="UP000006753">
    <property type="component" value="Unassembled WGS sequence"/>
</dbReference>
<gene>
    <name evidence="2" type="ORF">MBM_08837</name>
</gene>
<proteinExistence type="predicted"/>